<name>A0ABT1WB32_9PROT</name>
<organism evidence="2 3">
    <name type="scientific">Endosaccharibacter trunci</name>
    <dbReference type="NCBI Taxonomy" id="2812733"/>
    <lineage>
        <taxon>Bacteria</taxon>
        <taxon>Pseudomonadati</taxon>
        <taxon>Pseudomonadota</taxon>
        <taxon>Alphaproteobacteria</taxon>
        <taxon>Acetobacterales</taxon>
        <taxon>Acetobacteraceae</taxon>
        <taxon>Endosaccharibacter</taxon>
    </lineage>
</organism>
<accession>A0ABT1WB32</accession>
<dbReference type="Gene3D" id="3.40.50.720">
    <property type="entry name" value="NAD(P)-binding Rossmann-like Domain"/>
    <property type="match status" value="1"/>
</dbReference>
<sequence length="252" mass="26293">MSGLAFEAAFDLRGQVVIITGAAGGIGQSLAAAFAERGARLMLIDRAESVYDVAARYPGARGFVADITSEHDVDGVVAAIAEAAGRIDVLVNNAAIGHVGPAEAVPEAEWTRVIDINLNAQYRITRAVAPHMLARGYGRVVFMASQAAVVGLDQHVAYCASKTGLLGMARCMAIEWGSRGVTVNCVSPTVVNSPMALVGWSGEKGERARAEIPTRRFAEPEEVALAIVFLASGAAAMINGVNLPVDGGYTIR</sequence>
<dbReference type="CDD" id="cd05233">
    <property type="entry name" value="SDR_c"/>
    <property type="match status" value="1"/>
</dbReference>
<keyword evidence="3" id="KW-1185">Reference proteome</keyword>
<evidence type="ECO:0000256" key="1">
    <source>
        <dbReference type="ARBA" id="ARBA00006484"/>
    </source>
</evidence>
<proteinExistence type="inferred from homology"/>
<evidence type="ECO:0000313" key="2">
    <source>
        <dbReference type="EMBL" id="MCQ8279615.1"/>
    </source>
</evidence>
<dbReference type="PRINTS" id="PR00081">
    <property type="entry name" value="GDHRDH"/>
</dbReference>
<dbReference type="RefSeq" id="WP_422865104.1">
    <property type="nucleotide sequence ID" value="NZ_JAMSKV010000014.1"/>
</dbReference>
<dbReference type="Pfam" id="PF13561">
    <property type="entry name" value="adh_short_C2"/>
    <property type="match status" value="1"/>
</dbReference>
<dbReference type="PANTHER" id="PTHR42879">
    <property type="entry name" value="3-OXOACYL-(ACYL-CARRIER-PROTEIN) REDUCTASE"/>
    <property type="match status" value="1"/>
</dbReference>
<dbReference type="SUPFAM" id="SSF51735">
    <property type="entry name" value="NAD(P)-binding Rossmann-fold domains"/>
    <property type="match status" value="1"/>
</dbReference>
<comment type="caution">
    <text evidence="2">The sequence shown here is derived from an EMBL/GenBank/DDBJ whole genome shotgun (WGS) entry which is preliminary data.</text>
</comment>
<dbReference type="InterPro" id="IPR020904">
    <property type="entry name" value="Sc_DH/Rdtase_CS"/>
</dbReference>
<reference evidence="2 3" key="1">
    <citation type="submission" date="2022-06" db="EMBL/GenBank/DDBJ databases">
        <title>Endosaccharibacter gen. nov., sp. nov., endophytic bacteria isolated from sugarcane.</title>
        <authorList>
            <person name="Pitiwittayakul N."/>
            <person name="Yukphan P."/>
            <person name="Charoenyingcharoen P."/>
            <person name="Tanasupawat S."/>
        </authorList>
    </citation>
    <scope>NUCLEOTIDE SEQUENCE [LARGE SCALE GENOMIC DNA]</scope>
    <source>
        <strain evidence="2 3">KSS8</strain>
    </source>
</reference>
<dbReference type="PANTHER" id="PTHR42879:SF2">
    <property type="entry name" value="3-OXOACYL-[ACYL-CARRIER-PROTEIN] REDUCTASE FABG"/>
    <property type="match status" value="1"/>
</dbReference>
<dbReference type="PROSITE" id="PS00061">
    <property type="entry name" value="ADH_SHORT"/>
    <property type="match status" value="1"/>
</dbReference>
<gene>
    <name evidence="2" type="ORF">NFI95_14315</name>
</gene>
<dbReference type="EMBL" id="JAMSKV010000014">
    <property type="protein sequence ID" value="MCQ8279615.1"/>
    <property type="molecule type" value="Genomic_DNA"/>
</dbReference>
<dbReference type="InterPro" id="IPR050259">
    <property type="entry name" value="SDR"/>
</dbReference>
<evidence type="ECO:0000313" key="3">
    <source>
        <dbReference type="Proteomes" id="UP001524587"/>
    </source>
</evidence>
<dbReference type="InterPro" id="IPR036291">
    <property type="entry name" value="NAD(P)-bd_dom_sf"/>
</dbReference>
<dbReference type="InterPro" id="IPR002347">
    <property type="entry name" value="SDR_fam"/>
</dbReference>
<protein>
    <submittedName>
        <fullName evidence="2">D-threitol dehydrogenase</fullName>
    </submittedName>
</protein>
<dbReference type="Proteomes" id="UP001524587">
    <property type="component" value="Unassembled WGS sequence"/>
</dbReference>
<comment type="similarity">
    <text evidence="1">Belongs to the short-chain dehydrogenases/reductases (SDR) family.</text>
</comment>
<dbReference type="PRINTS" id="PR00080">
    <property type="entry name" value="SDRFAMILY"/>
</dbReference>
<dbReference type="NCBIfam" id="NF005309">
    <property type="entry name" value="PRK06841.1"/>
    <property type="match status" value="1"/>
</dbReference>